<evidence type="ECO:0000313" key="2">
    <source>
        <dbReference type="EMBL" id="EER17794.1"/>
    </source>
</evidence>
<organism evidence="3">
    <name type="scientific">Perkinsus marinus (strain ATCC 50983 / TXsc)</name>
    <dbReference type="NCBI Taxonomy" id="423536"/>
    <lineage>
        <taxon>Eukaryota</taxon>
        <taxon>Sar</taxon>
        <taxon>Alveolata</taxon>
        <taxon>Perkinsozoa</taxon>
        <taxon>Perkinsea</taxon>
        <taxon>Perkinsida</taxon>
        <taxon>Perkinsidae</taxon>
        <taxon>Perkinsus</taxon>
    </lineage>
</organism>
<dbReference type="EMBL" id="GG671995">
    <property type="protein sequence ID" value="EER17794.1"/>
    <property type="molecule type" value="Genomic_DNA"/>
</dbReference>
<evidence type="ECO:0000256" key="1">
    <source>
        <dbReference type="SAM" id="MobiDB-lite"/>
    </source>
</evidence>
<protein>
    <submittedName>
        <fullName evidence="2">Uncharacterized protein</fullName>
    </submittedName>
</protein>
<dbReference type="Proteomes" id="UP000007800">
    <property type="component" value="Unassembled WGS sequence"/>
</dbReference>
<gene>
    <name evidence="2" type="ORF">Pmar_PMAR023723</name>
</gene>
<dbReference type="RefSeq" id="XP_002785998.1">
    <property type="nucleotide sequence ID" value="XM_002785952.1"/>
</dbReference>
<proteinExistence type="predicted"/>
<sequence length="261" mass="28109">MSGPEDATDGRKWGTLWQSGQDLAAALQRHSQDVAAKIQVQAHDLANQVSSMEWGDKVTTAVQQAAETLHRATAAADSPTEKLSRRNSIIQLADRIFIIPFPEKNRAASIAAALPGNCKIFNMSERRYDPSEVFPTMSVVVEDITFPGLPYPPLIETAQICLQCQKGSHRSQGEAVVSDGEISAEVTAVVEPRVAETEQPPADTEGDTEAGVGSSHEGEMTIPLESPVDDADLGLEDLYGLTEVDYTAWDVPDGNSPEHSL</sequence>
<keyword evidence="3" id="KW-1185">Reference proteome</keyword>
<dbReference type="InParanoid" id="C5KD45"/>
<name>C5KD45_PERM5</name>
<dbReference type="AlphaFoldDB" id="C5KD45"/>
<evidence type="ECO:0000313" key="3">
    <source>
        <dbReference type="Proteomes" id="UP000007800"/>
    </source>
</evidence>
<reference evidence="2 3" key="1">
    <citation type="submission" date="2008-07" db="EMBL/GenBank/DDBJ databases">
        <authorList>
            <person name="El-Sayed N."/>
            <person name="Caler E."/>
            <person name="Inman J."/>
            <person name="Amedeo P."/>
            <person name="Hass B."/>
            <person name="Wortman J."/>
        </authorList>
    </citation>
    <scope>NUCLEOTIDE SEQUENCE [LARGE SCALE GENOMIC DNA]</scope>
    <source>
        <strain evidence="3">ATCC 50983 / TXsc</strain>
    </source>
</reference>
<feature type="region of interest" description="Disordered" evidence="1">
    <location>
        <begin position="191"/>
        <end position="235"/>
    </location>
</feature>
<dbReference type="OrthoDB" id="6273691at2759"/>
<accession>C5KD45</accession>
<dbReference type="GeneID" id="9086917"/>
<dbReference type="OMA" id="QVSSMEW"/>